<dbReference type="PANTHER" id="PTHR43386">
    <property type="entry name" value="OLIGOPEPTIDE TRANSPORT SYSTEM PERMEASE PROTEIN APPC"/>
    <property type="match status" value="1"/>
</dbReference>
<evidence type="ECO:0000256" key="1">
    <source>
        <dbReference type="ARBA" id="ARBA00004651"/>
    </source>
</evidence>
<dbReference type="InterPro" id="IPR025966">
    <property type="entry name" value="OppC_N"/>
</dbReference>
<dbReference type="Pfam" id="PF00528">
    <property type="entry name" value="BPD_transp_1"/>
    <property type="match status" value="1"/>
</dbReference>
<comment type="similarity">
    <text evidence="9">Belongs to the binding-protein-dependent transport system permease family.</text>
</comment>
<evidence type="ECO:0000256" key="6">
    <source>
        <dbReference type="ARBA" id="ARBA00022927"/>
    </source>
</evidence>
<comment type="subcellular location">
    <subcellularLocation>
        <location evidence="1 9">Cell membrane</location>
        <topology evidence="1 9">Multi-pass membrane protein</topology>
    </subcellularLocation>
</comment>
<feature type="transmembrane region" description="Helical" evidence="9">
    <location>
        <begin position="218"/>
        <end position="235"/>
    </location>
</feature>
<proteinExistence type="inferred from homology"/>
<dbReference type="InterPro" id="IPR035906">
    <property type="entry name" value="MetI-like_sf"/>
</dbReference>
<comment type="caution">
    <text evidence="11">The sequence shown here is derived from an EMBL/GenBank/DDBJ whole genome shotgun (WGS) entry which is preliminary data.</text>
</comment>
<dbReference type="RefSeq" id="WP_184103225.1">
    <property type="nucleotide sequence ID" value="NZ_JACHHN010000012.1"/>
</dbReference>
<feature type="transmembrane region" description="Helical" evidence="9">
    <location>
        <begin position="188"/>
        <end position="211"/>
    </location>
</feature>
<keyword evidence="8 9" id="KW-0472">Membrane</keyword>
<dbReference type="GO" id="GO:0015031">
    <property type="term" value="P:protein transport"/>
    <property type="evidence" value="ECO:0007669"/>
    <property type="project" value="UniProtKB-KW"/>
</dbReference>
<evidence type="ECO:0000313" key="11">
    <source>
        <dbReference type="EMBL" id="MBB5193530.1"/>
    </source>
</evidence>
<dbReference type="GO" id="GO:0005886">
    <property type="term" value="C:plasma membrane"/>
    <property type="evidence" value="ECO:0007669"/>
    <property type="project" value="UniProtKB-SubCell"/>
</dbReference>
<dbReference type="Proteomes" id="UP000543030">
    <property type="component" value="Unassembled WGS sequence"/>
</dbReference>
<dbReference type="GO" id="GO:0055085">
    <property type="term" value="P:transmembrane transport"/>
    <property type="evidence" value="ECO:0007669"/>
    <property type="project" value="InterPro"/>
</dbReference>
<dbReference type="EMBL" id="JACHHN010000012">
    <property type="protein sequence ID" value="MBB5193530.1"/>
    <property type="molecule type" value="Genomic_DNA"/>
</dbReference>
<dbReference type="AlphaFoldDB" id="A0A840RM01"/>
<sequence>MTSTVQAAPAMTGTPEVHRGFWALGWRRLKRDKVAMISLVVVGAFLALAVAGWFNIIGDGWRKEVAIPYAAPSWLMQSAEETLPPAEEDTTSAKSSAPIVTMTQAEDPIGKEVALARQNMGKYASVETPLRETLPFGADLRGRDVIVKTIKGTSTSVFVGIFGALFTLLLGTVLGAISGYFGGKVDDFLNWFYSVFTSVPDMLLLLSFAAVAGRGIKTIIIVMALTSWTGTYRLVRAEYLKLKNREFVQAASAIGASDARRIFVHILPNISHLLLVQFSLLTVSLIKYEAILSFLGFGVGVTQVSLGSMLAEAPAELVQGVWWQMVAVTIAMSLLVTAFSLLIDGLRDAFDPKANK</sequence>
<keyword evidence="6" id="KW-0653">Protein transport</keyword>
<evidence type="ECO:0000256" key="9">
    <source>
        <dbReference type="RuleBase" id="RU363032"/>
    </source>
</evidence>
<gene>
    <name evidence="11" type="ORF">HNQ50_004288</name>
</gene>
<reference evidence="11 12" key="1">
    <citation type="submission" date="2020-08" db="EMBL/GenBank/DDBJ databases">
        <title>Genomic Encyclopedia of Type Strains, Phase IV (KMG-IV): sequencing the most valuable type-strain genomes for metagenomic binning, comparative biology and taxonomic classification.</title>
        <authorList>
            <person name="Goeker M."/>
        </authorList>
    </citation>
    <scope>NUCLEOTIDE SEQUENCE [LARGE SCALE GENOMIC DNA]</scope>
    <source>
        <strain evidence="11 12">DSM 18233</strain>
    </source>
</reference>
<evidence type="ECO:0000256" key="4">
    <source>
        <dbReference type="ARBA" id="ARBA00022692"/>
    </source>
</evidence>
<dbReference type="Pfam" id="PF12911">
    <property type="entry name" value="OppC_N"/>
    <property type="match status" value="1"/>
</dbReference>
<keyword evidence="2 9" id="KW-0813">Transport</keyword>
<evidence type="ECO:0000256" key="3">
    <source>
        <dbReference type="ARBA" id="ARBA00022475"/>
    </source>
</evidence>
<evidence type="ECO:0000256" key="2">
    <source>
        <dbReference type="ARBA" id="ARBA00022448"/>
    </source>
</evidence>
<name>A0A840RM01_9NEIS</name>
<feature type="domain" description="ABC transmembrane type-1" evidence="10">
    <location>
        <begin position="153"/>
        <end position="343"/>
    </location>
</feature>
<feature type="transmembrane region" description="Helical" evidence="9">
    <location>
        <begin position="290"/>
        <end position="310"/>
    </location>
</feature>
<dbReference type="GO" id="GO:0015833">
    <property type="term" value="P:peptide transport"/>
    <property type="evidence" value="ECO:0007669"/>
    <property type="project" value="UniProtKB-KW"/>
</dbReference>
<evidence type="ECO:0000259" key="10">
    <source>
        <dbReference type="PROSITE" id="PS50928"/>
    </source>
</evidence>
<keyword evidence="4 9" id="KW-0812">Transmembrane</keyword>
<accession>A0A840RM01</accession>
<evidence type="ECO:0000256" key="7">
    <source>
        <dbReference type="ARBA" id="ARBA00022989"/>
    </source>
</evidence>
<feature type="transmembrane region" description="Helical" evidence="9">
    <location>
        <begin position="157"/>
        <end position="182"/>
    </location>
</feature>
<keyword evidence="5" id="KW-0571">Peptide transport</keyword>
<dbReference type="InterPro" id="IPR050366">
    <property type="entry name" value="BP-dependent_transpt_permease"/>
</dbReference>
<evidence type="ECO:0000313" key="12">
    <source>
        <dbReference type="Proteomes" id="UP000543030"/>
    </source>
</evidence>
<feature type="transmembrane region" description="Helical" evidence="9">
    <location>
        <begin position="34"/>
        <end position="54"/>
    </location>
</feature>
<dbReference type="SUPFAM" id="SSF161098">
    <property type="entry name" value="MetI-like"/>
    <property type="match status" value="1"/>
</dbReference>
<evidence type="ECO:0000256" key="8">
    <source>
        <dbReference type="ARBA" id="ARBA00023136"/>
    </source>
</evidence>
<dbReference type="PROSITE" id="PS50928">
    <property type="entry name" value="ABC_TM1"/>
    <property type="match status" value="1"/>
</dbReference>
<keyword evidence="3" id="KW-1003">Cell membrane</keyword>
<keyword evidence="12" id="KW-1185">Reference proteome</keyword>
<protein>
    <submittedName>
        <fullName evidence="11">Peptide/nickel transport system permease protein</fullName>
    </submittedName>
</protein>
<dbReference type="Gene3D" id="1.10.3720.10">
    <property type="entry name" value="MetI-like"/>
    <property type="match status" value="1"/>
</dbReference>
<feature type="transmembrane region" description="Helical" evidence="9">
    <location>
        <begin position="322"/>
        <end position="343"/>
    </location>
</feature>
<dbReference type="CDD" id="cd06261">
    <property type="entry name" value="TM_PBP2"/>
    <property type="match status" value="1"/>
</dbReference>
<keyword evidence="7 9" id="KW-1133">Transmembrane helix</keyword>
<feature type="transmembrane region" description="Helical" evidence="9">
    <location>
        <begin position="262"/>
        <end position="283"/>
    </location>
</feature>
<organism evidence="11 12">
    <name type="scientific">Silvimonas terrae</name>
    <dbReference type="NCBI Taxonomy" id="300266"/>
    <lineage>
        <taxon>Bacteria</taxon>
        <taxon>Pseudomonadati</taxon>
        <taxon>Pseudomonadota</taxon>
        <taxon>Betaproteobacteria</taxon>
        <taxon>Neisseriales</taxon>
        <taxon>Chitinibacteraceae</taxon>
        <taxon>Silvimonas</taxon>
    </lineage>
</organism>
<evidence type="ECO:0000256" key="5">
    <source>
        <dbReference type="ARBA" id="ARBA00022856"/>
    </source>
</evidence>
<dbReference type="InterPro" id="IPR000515">
    <property type="entry name" value="MetI-like"/>
</dbReference>
<dbReference type="PANTHER" id="PTHR43386:SF24">
    <property type="entry name" value="OLIGOPEPTIDE TRANSPORT SYSTEM PERMEASE PROTEIN AMID"/>
    <property type="match status" value="1"/>
</dbReference>